<feature type="domain" description="Replication-associated protein ORF2/G2P" evidence="2">
    <location>
        <begin position="72"/>
        <end position="178"/>
    </location>
</feature>
<keyword evidence="4" id="KW-1185">Reference proteome</keyword>
<evidence type="ECO:0000313" key="4">
    <source>
        <dbReference type="Proteomes" id="UP000231701"/>
    </source>
</evidence>
<dbReference type="AlphaFoldDB" id="A0A2K8KYB3"/>
<evidence type="ECO:0000313" key="3">
    <source>
        <dbReference type="EMBL" id="ATX79957.1"/>
    </source>
</evidence>
<proteinExistence type="predicted"/>
<dbReference type="OrthoDB" id="5906096at2"/>
<organism evidence="3 4">
    <name type="scientific">Mariprofundus aestuarium</name>
    <dbReference type="NCBI Taxonomy" id="1921086"/>
    <lineage>
        <taxon>Bacteria</taxon>
        <taxon>Pseudomonadati</taxon>
        <taxon>Pseudomonadota</taxon>
        <taxon>Candidatius Mariprofundia</taxon>
        <taxon>Mariprofundales</taxon>
        <taxon>Mariprofundaceae</taxon>
        <taxon>Mariprofundus</taxon>
    </lineage>
</organism>
<dbReference type="KEGG" id="maes:Ga0123461_1543"/>
<dbReference type="RefSeq" id="WP_157819280.1">
    <property type="nucleotide sequence ID" value="NZ_CP018799.1"/>
</dbReference>
<accession>A0A2K8KYB3</accession>
<gene>
    <name evidence="3" type="ORF">Ga0123461_1543</name>
</gene>
<dbReference type="EMBL" id="CP018799">
    <property type="protein sequence ID" value="ATX79957.1"/>
    <property type="molecule type" value="Genomic_DNA"/>
</dbReference>
<evidence type="ECO:0000259" key="2">
    <source>
        <dbReference type="Pfam" id="PF23343"/>
    </source>
</evidence>
<dbReference type="Pfam" id="PF23343">
    <property type="entry name" value="REP_ORF2-G2P"/>
    <property type="match status" value="1"/>
</dbReference>
<name>A0A2K8KYB3_MARES</name>
<protein>
    <recommendedName>
        <fullName evidence="2">Replication-associated protein ORF2/G2P domain-containing protein</fullName>
    </recommendedName>
</protein>
<feature type="region of interest" description="Disordered" evidence="1">
    <location>
        <begin position="22"/>
        <end position="45"/>
    </location>
</feature>
<dbReference type="InterPro" id="IPR056906">
    <property type="entry name" value="ORF2/G2P_dom"/>
</dbReference>
<dbReference type="Proteomes" id="UP000231701">
    <property type="component" value="Chromosome"/>
</dbReference>
<evidence type="ECO:0000256" key="1">
    <source>
        <dbReference type="SAM" id="MobiDB-lite"/>
    </source>
</evidence>
<sequence length="286" mass="32111">MSVDTFVASHLKVKHNSAGEVSITLPTNPNLHRPPPPDNSGSRITTCLSRRGAKSIRGAVYLAGRDHGGMGTFITVTFDLEARERLASGETTIGAEISRFLDAWRSRYRKKGKKQPLFIWVAENPNDSNPHVHILTNDKVEYRHFRMWARGLEKLWGNGMVHLEKIKYAKAAGRYLMKAVGYLAKGTDGNQGSVVGQRYGVSRDLKPKEHIDYVHVGIEGVIAYRKMITESSGKKFNDIYVHEHGVWTPPGHGVNQTLIMILNLLHIPETQKIRTMFQSNSPQSFI</sequence>
<reference evidence="3 4" key="1">
    <citation type="submission" date="2016-12" db="EMBL/GenBank/DDBJ databases">
        <title>Isolation and genomic insights into novel planktonic Zetaproteobacteria from stratified waters of the Chesapeake Bay.</title>
        <authorList>
            <person name="McAllister S.M."/>
            <person name="Kato S."/>
            <person name="Chan C.S."/>
            <person name="Chiu B.K."/>
            <person name="Field E.K."/>
        </authorList>
    </citation>
    <scope>NUCLEOTIDE SEQUENCE [LARGE SCALE GENOMIC DNA]</scope>
    <source>
        <strain evidence="3 4">CP-5</strain>
    </source>
</reference>